<organism evidence="1 2">
    <name type="scientific">Panagrolaimus sp. PS1159</name>
    <dbReference type="NCBI Taxonomy" id="55785"/>
    <lineage>
        <taxon>Eukaryota</taxon>
        <taxon>Metazoa</taxon>
        <taxon>Ecdysozoa</taxon>
        <taxon>Nematoda</taxon>
        <taxon>Chromadorea</taxon>
        <taxon>Rhabditida</taxon>
        <taxon>Tylenchina</taxon>
        <taxon>Panagrolaimomorpha</taxon>
        <taxon>Panagrolaimoidea</taxon>
        <taxon>Panagrolaimidae</taxon>
        <taxon>Panagrolaimus</taxon>
    </lineage>
</organism>
<reference evidence="2" key="1">
    <citation type="submission" date="2022-11" db="UniProtKB">
        <authorList>
            <consortium name="WormBaseParasite"/>
        </authorList>
    </citation>
    <scope>IDENTIFICATION</scope>
</reference>
<evidence type="ECO:0000313" key="2">
    <source>
        <dbReference type="WBParaSite" id="PS1159_v2.g15032.t1"/>
    </source>
</evidence>
<accession>A0AC35F988</accession>
<proteinExistence type="predicted"/>
<evidence type="ECO:0000313" key="1">
    <source>
        <dbReference type="Proteomes" id="UP000887580"/>
    </source>
</evidence>
<name>A0AC35F988_9BILA</name>
<sequence length="145" mass="16287">MADFVDCDFNETEPANESLDIFDNDEPPAKKRRGANIKYKFVEKVESCGDLKEKAKVAGVTQINTINGSSNSFCDGEWSPNECVADNAQCITSALEQVFPDVHRRNCIAHIIRHIFDVKLGEFEIDKKTDGERIKNEILELANHA</sequence>
<protein>
    <submittedName>
        <fullName evidence="2">Transposase</fullName>
    </submittedName>
</protein>
<dbReference type="WBParaSite" id="PS1159_v2.g15032.t1">
    <property type="protein sequence ID" value="PS1159_v2.g15032.t1"/>
    <property type="gene ID" value="PS1159_v2.g15032"/>
</dbReference>
<dbReference type="Proteomes" id="UP000887580">
    <property type="component" value="Unplaced"/>
</dbReference>